<dbReference type="EMBL" id="BARS01059022">
    <property type="protein sequence ID" value="GAG42468.1"/>
    <property type="molecule type" value="Genomic_DNA"/>
</dbReference>
<protein>
    <recommendedName>
        <fullName evidence="2">3-dehydroquinate synthase domain-containing protein</fullName>
    </recommendedName>
</protein>
<dbReference type="SUPFAM" id="SSF56796">
    <property type="entry name" value="Dehydroquinate synthase-like"/>
    <property type="match status" value="1"/>
</dbReference>
<proteinExistence type="predicted"/>
<name>X0Y151_9ZZZZ</name>
<dbReference type="AlphaFoldDB" id="X0Y151"/>
<dbReference type="Gene3D" id="1.20.1090.10">
    <property type="entry name" value="Dehydroquinate synthase-like - alpha domain"/>
    <property type="match status" value="1"/>
</dbReference>
<organism evidence="1">
    <name type="scientific">marine sediment metagenome</name>
    <dbReference type="NCBI Taxonomy" id="412755"/>
    <lineage>
        <taxon>unclassified sequences</taxon>
        <taxon>metagenomes</taxon>
        <taxon>ecological metagenomes</taxon>
    </lineage>
</organism>
<feature type="non-terminal residue" evidence="1">
    <location>
        <position position="1"/>
    </location>
</feature>
<accession>X0Y151</accession>
<comment type="caution">
    <text evidence="1">The sequence shown here is derived from an EMBL/GenBank/DDBJ whole genome shotgun (WGS) entry which is preliminary data.</text>
</comment>
<reference evidence="1" key="1">
    <citation type="journal article" date="2014" name="Front. Microbiol.">
        <title>High frequency of phylogenetically diverse reductive dehalogenase-homologous genes in deep subseafloor sedimentary metagenomes.</title>
        <authorList>
            <person name="Kawai M."/>
            <person name="Futagami T."/>
            <person name="Toyoda A."/>
            <person name="Takaki Y."/>
            <person name="Nishi S."/>
            <person name="Hori S."/>
            <person name="Arai W."/>
            <person name="Tsubouchi T."/>
            <person name="Morono Y."/>
            <person name="Uchiyama I."/>
            <person name="Ito T."/>
            <person name="Fujiyama A."/>
            <person name="Inagaki F."/>
            <person name="Takami H."/>
        </authorList>
    </citation>
    <scope>NUCLEOTIDE SEQUENCE</scope>
    <source>
        <strain evidence="1">Expedition CK06-06</strain>
    </source>
</reference>
<sequence length="59" mass="6650">PVTFSGLALVDVKKAMELDKKIRTKAIRWVLLRDIGKTTIRSDVPQEDVVSVLRKLSQS</sequence>
<evidence type="ECO:0008006" key="2">
    <source>
        <dbReference type="Google" id="ProtNLM"/>
    </source>
</evidence>
<evidence type="ECO:0000313" key="1">
    <source>
        <dbReference type="EMBL" id="GAG42468.1"/>
    </source>
</evidence>
<gene>
    <name evidence="1" type="ORF">S01H1_85744</name>
</gene>